<keyword evidence="2" id="KW-0328">Glycosyltransferase</keyword>
<name>A0ABV8B5T4_9BACI</name>
<proteinExistence type="inferred from homology"/>
<dbReference type="InterPro" id="IPR001173">
    <property type="entry name" value="Glyco_trans_2-like"/>
</dbReference>
<sequence>MFDTKISVIVPVYNVEEYLCECLNSIQKQTYKNIEVLMINDGSSDNSGKICDDYAAKYENFKVIHKVNEGVSIARNTGLTKATGEYCIFIDSDDYLDKSMIEILVNKAITDNADIVMCGICLVNTNFHKAKRKFRYQNYLEKNSENLTDKEFINTLIKYPLEPYFGAPYNKLIRRKLLVDNSIFYEDHDNFAEDTCLNYKVFNIADKIATVEKVLYYHRVNAGNSLSRLKHSYQYMKTRCNVINNLYAELMLKYDGLVTNKNVLSELLFRYCVDSIISEKNVSVHTKVKNLKNIMDSVEDEKLKDISGSLFAKNIFRFKIASIYFSIYRCNTIIKYNLKKSIFKINKFCKLI</sequence>
<dbReference type="CDD" id="cd00761">
    <property type="entry name" value="Glyco_tranf_GTA_type"/>
    <property type="match status" value="1"/>
</dbReference>
<evidence type="ECO:0000256" key="2">
    <source>
        <dbReference type="ARBA" id="ARBA00022676"/>
    </source>
</evidence>
<dbReference type="Gene3D" id="3.90.550.10">
    <property type="entry name" value="Spore Coat Polysaccharide Biosynthesis Protein SpsA, Chain A"/>
    <property type="match status" value="1"/>
</dbReference>
<protein>
    <submittedName>
        <fullName evidence="5">Glycosyltransferase family 2 protein</fullName>
    </submittedName>
</protein>
<evidence type="ECO:0000313" key="5">
    <source>
        <dbReference type="EMBL" id="MFC3884671.1"/>
    </source>
</evidence>
<dbReference type="Proteomes" id="UP001595752">
    <property type="component" value="Unassembled WGS sequence"/>
</dbReference>
<dbReference type="RefSeq" id="WP_377916314.1">
    <property type="nucleotide sequence ID" value="NZ_JBHRZT010000052.1"/>
</dbReference>
<dbReference type="SUPFAM" id="SSF53448">
    <property type="entry name" value="Nucleotide-diphospho-sugar transferases"/>
    <property type="match status" value="1"/>
</dbReference>
<accession>A0ABV8B5T4</accession>
<comment type="caution">
    <text evidence="5">The sequence shown here is derived from an EMBL/GenBank/DDBJ whole genome shotgun (WGS) entry which is preliminary data.</text>
</comment>
<dbReference type="EMBL" id="JBHRZT010000052">
    <property type="protein sequence ID" value="MFC3884671.1"/>
    <property type="molecule type" value="Genomic_DNA"/>
</dbReference>
<dbReference type="PANTHER" id="PTHR22916">
    <property type="entry name" value="GLYCOSYLTRANSFERASE"/>
    <property type="match status" value="1"/>
</dbReference>
<feature type="domain" description="Glycosyltransferase 2-like" evidence="4">
    <location>
        <begin position="7"/>
        <end position="178"/>
    </location>
</feature>
<comment type="similarity">
    <text evidence="1">Belongs to the glycosyltransferase 2 family.</text>
</comment>
<evidence type="ECO:0000256" key="3">
    <source>
        <dbReference type="ARBA" id="ARBA00022679"/>
    </source>
</evidence>
<dbReference type="Pfam" id="PF00535">
    <property type="entry name" value="Glycos_transf_2"/>
    <property type="match status" value="1"/>
</dbReference>
<keyword evidence="6" id="KW-1185">Reference proteome</keyword>
<dbReference type="InterPro" id="IPR029044">
    <property type="entry name" value="Nucleotide-diphossugar_trans"/>
</dbReference>
<reference evidence="6" key="1">
    <citation type="journal article" date="2019" name="Int. J. Syst. Evol. Microbiol.">
        <title>The Global Catalogue of Microorganisms (GCM) 10K type strain sequencing project: providing services to taxonomists for standard genome sequencing and annotation.</title>
        <authorList>
            <consortium name="The Broad Institute Genomics Platform"/>
            <consortium name="The Broad Institute Genome Sequencing Center for Infectious Disease"/>
            <person name="Wu L."/>
            <person name="Ma J."/>
        </authorList>
    </citation>
    <scope>NUCLEOTIDE SEQUENCE [LARGE SCALE GENOMIC DNA]</scope>
    <source>
        <strain evidence="6">CCUG 61889</strain>
    </source>
</reference>
<keyword evidence="3" id="KW-0808">Transferase</keyword>
<evidence type="ECO:0000313" key="6">
    <source>
        <dbReference type="Proteomes" id="UP001595752"/>
    </source>
</evidence>
<evidence type="ECO:0000259" key="4">
    <source>
        <dbReference type="Pfam" id="PF00535"/>
    </source>
</evidence>
<gene>
    <name evidence="5" type="ORF">ACFOU2_14680</name>
</gene>
<evidence type="ECO:0000256" key="1">
    <source>
        <dbReference type="ARBA" id="ARBA00006739"/>
    </source>
</evidence>
<organism evidence="5 6">
    <name type="scientific">Bacillus songklensis</name>
    <dbReference type="NCBI Taxonomy" id="1069116"/>
    <lineage>
        <taxon>Bacteria</taxon>
        <taxon>Bacillati</taxon>
        <taxon>Bacillota</taxon>
        <taxon>Bacilli</taxon>
        <taxon>Bacillales</taxon>
        <taxon>Bacillaceae</taxon>
        <taxon>Bacillus</taxon>
    </lineage>
</organism>
<dbReference type="PANTHER" id="PTHR22916:SF51">
    <property type="entry name" value="GLYCOSYLTRANSFERASE EPSH-RELATED"/>
    <property type="match status" value="1"/>
</dbReference>